<evidence type="ECO:0000256" key="1">
    <source>
        <dbReference type="ARBA" id="ARBA00004141"/>
    </source>
</evidence>
<evidence type="ECO:0000256" key="5">
    <source>
        <dbReference type="ARBA" id="ARBA00022989"/>
    </source>
</evidence>
<feature type="transmembrane region" description="Helical" evidence="7">
    <location>
        <begin position="35"/>
        <end position="63"/>
    </location>
</feature>
<feature type="transmembrane region" description="Helical" evidence="7">
    <location>
        <begin position="262"/>
        <end position="281"/>
    </location>
</feature>
<comment type="similarity">
    <text evidence="2">Belongs to the APH-1 family.</text>
</comment>
<dbReference type="PANTHER" id="PTHR12889">
    <property type="entry name" value="GAMMA-SECRETASE SUBUNIT APH-1"/>
    <property type="match status" value="1"/>
</dbReference>
<proteinExistence type="inferred from homology"/>
<dbReference type="Pfam" id="PF06105">
    <property type="entry name" value="Aph-1"/>
    <property type="match status" value="1"/>
</dbReference>
<evidence type="ECO:0000256" key="7">
    <source>
        <dbReference type="SAM" id="Phobius"/>
    </source>
</evidence>
<keyword evidence="6 7" id="KW-0472">Membrane</keyword>
<evidence type="ECO:0000256" key="4">
    <source>
        <dbReference type="ARBA" id="ARBA00022976"/>
    </source>
</evidence>
<dbReference type="EMBL" id="HBFR01003056">
    <property type="protein sequence ID" value="CAD8874915.1"/>
    <property type="molecule type" value="Transcribed_RNA"/>
</dbReference>
<feature type="transmembrane region" description="Helical" evidence="7">
    <location>
        <begin position="195"/>
        <end position="218"/>
    </location>
</feature>
<dbReference type="GO" id="GO:0016020">
    <property type="term" value="C:membrane"/>
    <property type="evidence" value="ECO:0007669"/>
    <property type="project" value="UniProtKB-SubCell"/>
</dbReference>
<accession>A0A7S1B4Q7</accession>
<dbReference type="InterPro" id="IPR009294">
    <property type="entry name" value="Aph-1"/>
</dbReference>
<keyword evidence="3 7" id="KW-0812">Transmembrane</keyword>
<feature type="transmembrane region" description="Helical" evidence="7">
    <location>
        <begin position="7"/>
        <end position="29"/>
    </location>
</feature>
<protein>
    <submittedName>
        <fullName evidence="8">Uncharacterized protein</fullName>
    </submittedName>
</protein>
<dbReference type="AlphaFoldDB" id="A0A7S1B4Q7"/>
<comment type="subcellular location">
    <subcellularLocation>
        <location evidence="1">Membrane</location>
        <topology evidence="1">Multi-pass membrane protein</topology>
    </subcellularLocation>
</comment>
<evidence type="ECO:0000256" key="6">
    <source>
        <dbReference type="ARBA" id="ARBA00023136"/>
    </source>
</evidence>
<evidence type="ECO:0000256" key="3">
    <source>
        <dbReference type="ARBA" id="ARBA00022692"/>
    </source>
</evidence>
<dbReference type="GO" id="GO:0007219">
    <property type="term" value="P:Notch signaling pathway"/>
    <property type="evidence" value="ECO:0007669"/>
    <property type="project" value="UniProtKB-KW"/>
</dbReference>
<name>A0A7S1B4Q7_9STRA</name>
<organism evidence="8">
    <name type="scientific">Corethron hystrix</name>
    <dbReference type="NCBI Taxonomy" id="216773"/>
    <lineage>
        <taxon>Eukaryota</taxon>
        <taxon>Sar</taxon>
        <taxon>Stramenopiles</taxon>
        <taxon>Ochrophyta</taxon>
        <taxon>Bacillariophyta</taxon>
        <taxon>Coscinodiscophyceae</taxon>
        <taxon>Corethrophycidae</taxon>
        <taxon>Corethrales</taxon>
        <taxon>Corethraceae</taxon>
        <taxon>Corethron</taxon>
    </lineage>
</organism>
<keyword evidence="5 7" id="KW-1133">Transmembrane helix</keyword>
<evidence type="ECO:0000313" key="8">
    <source>
        <dbReference type="EMBL" id="CAD8874915.1"/>
    </source>
</evidence>
<gene>
    <name evidence="8" type="ORF">CHYS00102_LOCUS2090</name>
</gene>
<sequence>MSYTSTLLEFGCGLIAFSPTASLLFSTVLRKPQLLIVAVTSAFAYLIYSACASVVWFLLTLLFKGKGGSLSSLIPAIVFQTIGRVHFLTIYRGVESSIWASIGRDAVNRAARANARRPRTPGGGKDERAAIPLEPVQSDVPRDMRLELNDAICSIAAGSGYGIMHGLMLYGTLLASEGGGSNTLIQPSCPQIPSLIQSAIICALFSILDVVMVTMTFVAVPSGGGKTDKALIMMTAAFHLLASLCTVANSMSMNVPPCVVSLPSLFVVVGTSVGIFYNTVLPRLNIMKNNNGSTMQQEHNIHHQNKSEMERVEIDTTSSLKNRFF</sequence>
<reference evidence="8" key="1">
    <citation type="submission" date="2021-01" db="EMBL/GenBank/DDBJ databases">
        <authorList>
            <person name="Corre E."/>
            <person name="Pelletier E."/>
            <person name="Niang G."/>
            <person name="Scheremetjew M."/>
            <person name="Finn R."/>
            <person name="Kale V."/>
            <person name="Holt S."/>
            <person name="Cochrane G."/>
            <person name="Meng A."/>
            <person name="Brown T."/>
            <person name="Cohen L."/>
        </authorList>
    </citation>
    <scope>NUCLEOTIDE SEQUENCE</scope>
    <source>
        <strain evidence="8">308</strain>
    </source>
</reference>
<evidence type="ECO:0000256" key="2">
    <source>
        <dbReference type="ARBA" id="ARBA00005577"/>
    </source>
</evidence>
<feature type="transmembrane region" description="Helical" evidence="7">
    <location>
        <begin position="230"/>
        <end position="250"/>
    </location>
</feature>
<dbReference type="GO" id="GO:0016485">
    <property type="term" value="P:protein processing"/>
    <property type="evidence" value="ECO:0007669"/>
    <property type="project" value="InterPro"/>
</dbReference>
<keyword evidence="4" id="KW-0914">Notch signaling pathway</keyword>